<reference evidence="9" key="2">
    <citation type="submission" date="2021-03" db="UniProtKB">
        <authorList>
            <consortium name="EnsemblPlants"/>
        </authorList>
    </citation>
    <scope>IDENTIFICATION</scope>
</reference>
<dbReference type="OMA" id="RENETHY"/>
<dbReference type="CDD" id="cd04476">
    <property type="entry name" value="RPA1_DBD_C"/>
    <property type="match status" value="1"/>
</dbReference>
<evidence type="ECO:0000256" key="6">
    <source>
        <dbReference type="SAM" id="MobiDB-lite"/>
    </source>
</evidence>
<evidence type="ECO:0000256" key="3">
    <source>
        <dbReference type="ARBA" id="ARBA00022771"/>
    </source>
</evidence>
<dbReference type="GO" id="GO:0003677">
    <property type="term" value="F:DNA binding"/>
    <property type="evidence" value="ECO:0007669"/>
    <property type="project" value="UniProtKB-KW"/>
</dbReference>
<evidence type="ECO:0000313" key="10">
    <source>
        <dbReference type="Proteomes" id="UP000596661"/>
    </source>
</evidence>
<keyword evidence="3" id="KW-0863">Zinc-finger</keyword>
<dbReference type="Gramene" id="evm.model.09.157">
    <property type="protein sequence ID" value="cds.evm.model.09.157"/>
    <property type="gene ID" value="evm.TU.09.157"/>
</dbReference>
<dbReference type="Proteomes" id="UP000596661">
    <property type="component" value="Chromosome 9"/>
</dbReference>
<evidence type="ECO:0000259" key="8">
    <source>
        <dbReference type="Pfam" id="PF08646"/>
    </source>
</evidence>
<evidence type="ECO:0000256" key="4">
    <source>
        <dbReference type="ARBA" id="ARBA00022833"/>
    </source>
</evidence>
<dbReference type="Pfam" id="PF02721">
    <property type="entry name" value="DUF223"/>
    <property type="match status" value="1"/>
</dbReference>
<organism evidence="9 10">
    <name type="scientific">Cannabis sativa</name>
    <name type="common">Hemp</name>
    <name type="synonym">Marijuana</name>
    <dbReference type="NCBI Taxonomy" id="3483"/>
    <lineage>
        <taxon>Eukaryota</taxon>
        <taxon>Viridiplantae</taxon>
        <taxon>Streptophyta</taxon>
        <taxon>Embryophyta</taxon>
        <taxon>Tracheophyta</taxon>
        <taxon>Spermatophyta</taxon>
        <taxon>Magnoliopsida</taxon>
        <taxon>eudicotyledons</taxon>
        <taxon>Gunneridae</taxon>
        <taxon>Pentapetalae</taxon>
        <taxon>rosids</taxon>
        <taxon>fabids</taxon>
        <taxon>Rosales</taxon>
        <taxon>Cannabaceae</taxon>
        <taxon>Cannabis</taxon>
    </lineage>
</organism>
<dbReference type="Pfam" id="PF08646">
    <property type="entry name" value="Rep_fac-A_C"/>
    <property type="match status" value="1"/>
</dbReference>
<reference evidence="9" key="1">
    <citation type="submission" date="2018-11" db="EMBL/GenBank/DDBJ databases">
        <authorList>
            <person name="Grassa J C."/>
        </authorList>
    </citation>
    <scope>NUCLEOTIDE SEQUENCE [LARGE SCALE GENOMIC DNA]</scope>
</reference>
<feature type="domain" description="Replication protein A 70 kDa DNA-binding subunit B/D first OB fold" evidence="7">
    <location>
        <begin position="7"/>
        <end position="82"/>
    </location>
</feature>
<evidence type="ECO:0000259" key="7">
    <source>
        <dbReference type="Pfam" id="PF02721"/>
    </source>
</evidence>
<keyword evidence="2" id="KW-0479">Metal-binding</keyword>
<evidence type="ECO:0000256" key="5">
    <source>
        <dbReference type="ARBA" id="ARBA00023125"/>
    </source>
</evidence>
<sequence length="477" mass="55268">MWESLNTKKNGELIHLNLIFIDEQENLIHATITKTLVPRFKNLLSEGSLYSIKGFKVVKSTGEYRPLSNEYRIIFLVGTSLMKLEEETIQIPINGFQFITPNLIDLRVNNNEILSDVVGCLRGVGDYETVGGGWKKRDITILTNYSETSKITLWGDLGKMFEPKLYEKDNGPVIVIVTSTTIKNFRGEVSYSTTTASKIYINLKTDYVASLVEKFSTISNGVEVIERSNVNKISPEEEMFLNRMSIEELLKTDWSPQLKEYFLTVRGKITEIDNTFGWYYISCQKCFRKLELEDGVYKCSKCNNKCDYPLVKYKIHIKVEDKTAETTLVIFNDIAESLLDTAANKLFKQTTNDVPTEIQSLCGREFVYKLKLNMYNLKYGHENFTVSKVFNLNEKLEEQDELKKIKDHKEKNNNINEENEDKNRKELHFKDITAAKDLEDSDEDYHHSSSLTKKNRKNIIIEDDSDDENMNQKRLRK</sequence>
<dbReference type="InterPro" id="IPR013955">
    <property type="entry name" value="Rep_factor-A_C"/>
</dbReference>
<name>A0A803QEV4_CANSA</name>
<dbReference type="PANTHER" id="PTHR47165">
    <property type="entry name" value="OS03G0429900 PROTEIN"/>
    <property type="match status" value="1"/>
</dbReference>
<dbReference type="PANTHER" id="PTHR47165:SF4">
    <property type="entry name" value="OS03G0429900 PROTEIN"/>
    <property type="match status" value="1"/>
</dbReference>
<protein>
    <recommendedName>
        <fullName evidence="11">Replication factor A C-terminal domain-containing protein</fullName>
    </recommendedName>
</protein>
<dbReference type="AlphaFoldDB" id="A0A803QEV4"/>
<dbReference type="SUPFAM" id="SSF50249">
    <property type="entry name" value="Nucleic acid-binding proteins"/>
    <property type="match status" value="3"/>
</dbReference>
<feature type="domain" description="Replication factor A C-terminal" evidence="8">
    <location>
        <begin position="262"/>
        <end position="398"/>
    </location>
</feature>
<comment type="similarity">
    <text evidence="1">Belongs to the replication factor A protein 1 family.</text>
</comment>
<dbReference type="CDD" id="cd04481">
    <property type="entry name" value="RPA1_DBD_B_like"/>
    <property type="match status" value="1"/>
</dbReference>
<keyword evidence="4" id="KW-0862">Zinc</keyword>
<keyword evidence="5" id="KW-0238">DNA-binding</keyword>
<dbReference type="Gene3D" id="2.40.50.140">
    <property type="entry name" value="Nucleic acid-binding proteins"/>
    <property type="match status" value="3"/>
</dbReference>
<dbReference type="EMBL" id="UZAU01000718">
    <property type="status" value="NOT_ANNOTATED_CDS"/>
    <property type="molecule type" value="Genomic_DNA"/>
</dbReference>
<dbReference type="EnsemblPlants" id="evm.model.09.157">
    <property type="protein sequence ID" value="cds.evm.model.09.157"/>
    <property type="gene ID" value="evm.TU.09.157"/>
</dbReference>
<feature type="region of interest" description="Disordered" evidence="6">
    <location>
        <begin position="404"/>
        <end position="477"/>
    </location>
</feature>
<evidence type="ECO:0000256" key="1">
    <source>
        <dbReference type="ARBA" id="ARBA00005690"/>
    </source>
</evidence>
<dbReference type="InterPro" id="IPR003871">
    <property type="entry name" value="RFA1B/D_OB_1st"/>
</dbReference>
<keyword evidence="10" id="KW-1185">Reference proteome</keyword>
<dbReference type="GO" id="GO:0008270">
    <property type="term" value="F:zinc ion binding"/>
    <property type="evidence" value="ECO:0007669"/>
    <property type="project" value="UniProtKB-KW"/>
</dbReference>
<evidence type="ECO:0008006" key="11">
    <source>
        <dbReference type="Google" id="ProtNLM"/>
    </source>
</evidence>
<feature type="compositionally biased region" description="Basic and acidic residues" evidence="6">
    <location>
        <begin position="421"/>
        <end position="438"/>
    </location>
</feature>
<proteinExistence type="inferred from homology"/>
<evidence type="ECO:0000313" key="9">
    <source>
        <dbReference type="EnsemblPlants" id="cds.evm.model.09.157"/>
    </source>
</evidence>
<dbReference type="CDD" id="cd04480">
    <property type="entry name" value="RPA1_DBD_A_like"/>
    <property type="match status" value="1"/>
</dbReference>
<dbReference type="InterPro" id="IPR047192">
    <property type="entry name" value="Euk_RPA1_DBD_C"/>
</dbReference>
<accession>A0A803QEV4</accession>
<dbReference type="InterPro" id="IPR012340">
    <property type="entry name" value="NA-bd_OB-fold"/>
</dbReference>
<evidence type="ECO:0000256" key="2">
    <source>
        <dbReference type="ARBA" id="ARBA00022723"/>
    </source>
</evidence>